<dbReference type="InterPro" id="IPR002196">
    <property type="entry name" value="Glyco_hydro_24"/>
</dbReference>
<dbReference type="PANTHER" id="PTHR38107">
    <property type="match status" value="1"/>
</dbReference>
<protein>
    <recommendedName>
        <fullName evidence="4">Lysozyme</fullName>
        <ecNumber evidence="4">3.2.1.17</ecNumber>
    </recommendedName>
</protein>
<dbReference type="InterPro" id="IPR023347">
    <property type="entry name" value="Lysozyme_dom_sf"/>
</dbReference>
<name>A0A060BU96_9GAMM</name>
<evidence type="ECO:0000256" key="1">
    <source>
        <dbReference type="ARBA" id="ARBA00022529"/>
    </source>
</evidence>
<evidence type="ECO:0000256" key="2">
    <source>
        <dbReference type="ARBA" id="ARBA00022638"/>
    </source>
</evidence>
<keyword evidence="1 4" id="KW-0929">Antimicrobial</keyword>
<dbReference type="Pfam" id="PF00959">
    <property type="entry name" value="Phage_lysozyme"/>
    <property type="match status" value="1"/>
</dbReference>
<evidence type="ECO:0000313" key="5">
    <source>
        <dbReference type="EMBL" id="AIA87973.1"/>
    </source>
</evidence>
<keyword evidence="2 4" id="KW-0081">Bacteriolytic enzyme</keyword>
<comment type="similarity">
    <text evidence="4">Belongs to the glycosyl hydrolase 24 family.</text>
</comment>
<dbReference type="SUPFAM" id="SSF53955">
    <property type="entry name" value="Lysozyme-like"/>
    <property type="match status" value="1"/>
</dbReference>
<dbReference type="EMBL" id="KF120695">
    <property type="protein sequence ID" value="AIA87973.1"/>
    <property type="molecule type" value="Genomic_DNA"/>
</dbReference>
<dbReference type="InterPro" id="IPR051018">
    <property type="entry name" value="Bacteriophage_GH24"/>
</dbReference>
<dbReference type="GO" id="GO:0009253">
    <property type="term" value="P:peptidoglycan catabolic process"/>
    <property type="evidence" value="ECO:0007669"/>
    <property type="project" value="InterPro"/>
</dbReference>
<proteinExistence type="inferred from homology"/>
<keyword evidence="4" id="KW-0326">Glycosidase</keyword>
<dbReference type="GO" id="GO:0016998">
    <property type="term" value="P:cell wall macromolecule catabolic process"/>
    <property type="evidence" value="ECO:0007669"/>
    <property type="project" value="InterPro"/>
</dbReference>
<dbReference type="InterPro" id="IPR023346">
    <property type="entry name" value="Lysozyme-like_dom_sf"/>
</dbReference>
<comment type="catalytic activity">
    <reaction evidence="4">
        <text>Hydrolysis of (1-&gt;4)-beta-linkages between N-acetylmuramic acid and N-acetyl-D-glucosamine residues in a peptidoglycan and between N-acetyl-D-glucosamine residues in chitodextrins.</text>
        <dbReference type="EC" id="3.2.1.17"/>
    </reaction>
</comment>
<accession>A0A060BU96</accession>
<dbReference type="Gene3D" id="1.10.530.40">
    <property type="match status" value="1"/>
</dbReference>
<keyword evidence="4" id="KW-0378">Hydrolase</keyword>
<organism evidence="5">
    <name type="scientific">uncultured Acinetobacter sp</name>
    <dbReference type="NCBI Taxonomy" id="165433"/>
    <lineage>
        <taxon>Bacteria</taxon>
        <taxon>Pseudomonadati</taxon>
        <taxon>Pseudomonadota</taxon>
        <taxon>Gammaproteobacteria</taxon>
        <taxon>Moraxellales</taxon>
        <taxon>Moraxellaceae</taxon>
        <taxon>Acinetobacter</taxon>
        <taxon>environmental samples</taxon>
    </lineage>
</organism>
<feature type="non-terminal residue" evidence="5">
    <location>
        <position position="90"/>
    </location>
</feature>
<dbReference type="PANTHER" id="PTHR38107:SF3">
    <property type="entry name" value="LYSOZYME RRRD-RELATED"/>
    <property type="match status" value="1"/>
</dbReference>
<dbReference type="InterPro" id="IPR033907">
    <property type="entry name" value="Endolysin_autolysin"/>
</dbReference>
<dbReference type="GO" id="GO:0003796">
    <property type="term" value="F:lysozyme activity"/>
    <property type="evidence" value="ECO:0007669"/>
    <property type="project" value="UniProtKB-EC"/>
</dbReference>
<evidence type="ECO:0000256" key="3">
    <source>
        <dbReference type="ARBA" id="ARBA00023200"/>
    </source>
</evidence>
<keyword evidence="3" id="KW-1035">Host cytoplasm</keyword>
<dbReference type="EC" id="3.2.1.17" evidence="4"/>
<evidence type="ECO:0000256" key="4">
    <source>
        <dbReference type="RuleBase" id="RU003788"/>
    </source>
</evidence>
<dbReference type="GO" id="GO:0031640">
    <property type="term" value="P:killing of cells of another organism"/>
    <property type="evidence" value="ECO:0007669"/>
    <property type="project" value="UniProtKB-KW"/>
</dbReference>
<dbReference type="CDD" id="cd00737">
    <property type="entry name" value="lyz_endolysin_autolysin"/>
    <property type="match status" value="1"/>
</dbReference>
<reference evidence="5" key="1">
    <citation type="journal article" date="2013" name="Environ. Microbiol.">
        <title>Seasonally variable intestinal metagenomes of the red palm weevil (Rhynchophorus ferrugineus).</title>
        <authorList>
            <person name="Jia S."/>
            <person name="Zhang X."/>
            <person name="Zhang G."/>
            <person name="Yin A."/>
            <person name="Zhang S."/>
            <person name="Li F."/>
            <person name="Wang L."/>
            <person name="Zhao D."/>
            <person name="Yun Q."/>
            <person name="Tala"/>
            <person name="Wang J."/>
            <person name="Sun G."/>
            <person name="Baabdullah M."/>
            <person name="Yu X."/>
            <person name="Hu S."/>
            <person name="Al-Mssallem I.S."/>
            <person name="Yu J."/>
        </authorList>
    </citation>
    <scope>NUCLEOTIDE SEQUENCE</scope>
</reference>
<sequence length="90" mass="10303">MDHRLWHNTLRKRQQGQKGDTCTLEQAEKYLTNDLKVFENAVNSYVTVALNQNQFDALVSLTYNIGAAAFKKSTLLKNSMQATMQRHLSN</sequence>
<dbReference type="AlphaFoldDB" id="A0A060BU96"/>
<dbReference type="GO" id="GO:0042742">
    <property type="term" value="P:defense response to bacterium"/>
    <property type="evidence" value="ECO:0007669"/>
    <property type="project" value="UniProtKB-KW"/>
</dbReference>